<keyword evidence="2" id="KW-0539">Nucleus</keyword>
<dbReference type="InterPro" id="IPR028211">
    <property type="entry name" value="Ntr2"/>
</dbReference>
<feature type="compositionally biased region" description="Polar residues" evidence="3">
    <location>
        <begin position="382"/>
        <end position="391"/>
    </location>
</feature>
<dbReference type="PANTHER" id="PTHR12214">
    <property type="entry name" value="GC-RICH SEQUENCE DNA-BINDING FACTOR"/>
    <property type="match status" value="1"/>
</dbReference>
<dbReference type="OrthoDB" id="429427at2759"/>
<accession>A0A5C3DVX5</accession>
<feature type="compositionally biased region" description="Polar residues" evidence="3">
    <location>
        <begin position="50"/>
        <end position="59"/>
    </location>
</feature>
<dbReference type="EMBL" id="OOIN01000002">
    <property type="protein sequence ID" value="SPO21361.1"/>
    <property type="molecule type" value="Genomic_DNA"/>
</dbReference>
<dbReference type="GO" id="GO:0071008">
    <property type="term" value="C:U2-type post-mRNA release spliceosomal complex"/>
    <property type="evidence" value="ECO:0007669"/>
    <property type="project" value="InterPro"/>
</dbReference>
<feature type="compositionally biased region" description="Polar residues" evidence="3">
    <location>
        <begin position="174"/>
        <end position="195"/>
    </location>
</feature>
<sequence>MSNGASFVKRSKPRSSASRISSTYDDGGEDATAGPSRLGPSTEGAFNAVDQGSSRSSTPRRAMSGLDADEEDAAGGSDVVFRPRVRGVRGTPSSSAAATSKSTTSRTSAPALNQRTTIPSMGEDEEDQDGGSTAFEIRRSKLSVAGKQARRTAATGLSSASTSTPKRSIPLRPTSFTAQPSEDNTASETGSTMYTSKYLEELRSSTPTSRSRAHSPTVIGPGTRIDDPMVAQTSRISLIDDDSLARSKFPVDFSHDAIPSESAIKAAKEKRAKLRAAAATASDDYISLGGPSSALETYDKMDLDDGPHPHSRLQREEDEFGDGEEEFAEYTDATERIPIGEKAEKEWKARQREEMKSAITGDLDGEVDEMDEDEVAWERAQLNRTQPVSQTSREKSPFQPAPIPASAPLPSVGTCSTRLQLTLRALEQSTAASEAVLNSTSKELEALEDAERENKLDVVAVEEKASWFGELDEFVASLARFMEEKIGKVEEVETEAVELLKRRNGLVSKRRDVWLRNRFESCFGIRPKLSIIPNLAEEVDEDLIPVNTNNIALAIPASQLDQLDEVDQLSFAEAQRSIVSQLTTTFSDVQAAEYLDPAATTSSSALPFLSPSSSHEIREDLHPRSVVSRFNEFRRRYPEQYVQVWGGLSVAQIWEFYARLELILWDPFCSTSSLEWKAGGGEAVAHMRWFTCASDYTSSSSTSAEIIGGDDEVLQSIVGNVLVEKLICLAAKEDAFDPWSRGASIEMVKDVDLVQTVLGGGHGRCQDLMEVYLGVFKGQIERLVEVVSPLSRRESIVLDGGAKQAADEIIGELVEGLLQNLLRWSRVINLTAMEGTAMEMRKTCVELVEKLVLDVIVPFLDSVMQSEGPLMRKKVFDMIPKNIMAVSEKLTALSHQL</sequence>
<dbReference type="PANTHER" id="PTHR12214:SF0">
    <property type="entry name" value="LD29489P"/>
    <property type="match status" value="1"/>
</dbReference>
<evidence type="ECO:0000256" key="3">
    <source>
        <dbReference type="SAM" id="MobiDB-lite"/>
    </source>
</evidence>
<reference evidence="4 5" key="1">
    <citation type="submission" date="2018-03" db="EMBL/GenBank/DDBJ databases">
        <authorList>
            <person name="Guldener U."/>
        </authorList>
    </citation>
    <scope>NUCLEOTIDE SEQUENCE [LARGE SCALE GENOMIC DNA]</scope>
    <source>
        <strain evidence="4 5">NBRC100155</strain>
    </source>
</reference>
<dbReference type="Proteomes" id="UP000324022">
    <property type="component" value="Unassembled WGS sequence"/>
</dbReference>
<dbReference type="InterPro" id="IPR012890">
    <property type="entry name" value="GCFC2-like"/>
</dbReference>
<protein>
    <submittedName>
        <fullName evidence="4">Uncharacterized protein</fullName>
    </submittedName>
</protein>
<feature type="compositionally biased region" description="Low complexity" evidence="3">
    <location>
        <begin position="151"/>
        <end position="164"/>
    </location>
</feature>
<evidence type="ECO:0000256" key="2">
    <source>
        <dbReference type="ARBA" id="ARBA00023242"/>
    </source>
</evidence>
<dbReference type="GO" id="GO:0000390">
    <property type="term" value="P:spliceosomal complex disassembly"/>
    <property type="evidence" value="ECO:0007669"/>
    <property type="project" value="InterPro"/>
</dbReference>
<organism evidence="4 5">
    <name type="scientific">Ustilago trichophora</name>
    <dbReference type="NCBI Taxonomy" id="86804"/>
    <lineage>
        <taxon>Eukaryota</taxon>
        <taxon>Fungi</taxon>
        <taxon>Dikarya</taxon>
        <taxon>Basidiomycota</taxon>
        <taxon>Ustilaginomycotina</taxon>
        <taxon>Ustilaginomycetes</taxon>
        <taxon>Ustilaginales</taxon>
        <taxon>Ustilaginaceae</taxon>
        <taxon>Ustilago</taxon>
    </lineage>
</organism>
<keyword evidence="5" id="KW-1185">Reference proteome</keyword>
<feature type="region of interest" description="Disordered" evidence="3">
    <location>
        <begin position="381"/>
        <end position="413"/>
    </location>
</feature>
<feature type="region of interest" description="Disordered" evidence="3">
    <location>
        <begin position="1"/>
        <end position="228"/>
    </location>
</feature>
<evidence type="ECO:0000256" key="1">
    <source>
        <dbReference type="ARBA" id="ARBA00004123"/>
    </source>
</evidence>
<name>A0A5C3DVX5_9BASI</name>
<dbReference type="Pfam" id="PF15458">
    <property type="entry name" value="NTR2"/>
    <property type="match status" value="1"/>
</dbReference>
<dbReference type="GO" id="GO:0003677">
    <property type="term" value="F:DNA binding"/>
    <property type="evidence" value="ECO:0007669"/>
    <property type="project" value="InterPro"/>
</dbReference>
<comment type="subcellular location">
    <subcellularLocation>
        <location evidence="1">Nucleus</location>
    </subcellularLocation>
</comment>
<evidence type="ECO:0000313" key="4">
    <source>
        <dbReference type="EMBL" id="SPO21361.1"/>
    </source>
</evidence>
<feature type="compositionally biased region" description="Low complexity" evidence="3">
    <location>
        <begin position="74"/>
        <end position="111"/>
    </location>
</feature>
<proteinExistence type="predicted"/>
<dbReference type="AlphaFoldDB" id="A0A5C3DVX5"/>
<gene>
    <name evidence="4" type="ORF">UTRI_00838</name>
</gene>
<evidence type="ECO:0000313" key="5">
    <source>
        <dbReference type="Proteomes" id="UP000324022"/>
    </source>
</evidence>
<feature type="region of interest" description="Disordered" evidence="3">
    <location>
        <begin position="304"/>
        <end position="323"/>
    </location>
</feature>